<sequence length="35" mass="3888">MSASQIWTIRPTLLVTPTMAIRPIANARDTYPEAT</sequence>
<name>A0A6J4VDL1_9BACT</name>
<dbReference type="AlphaFoldDB" id="A0A6J4VDL1"/>
<evidence type="ECO:0000313" key="1">
    <source>
        <dbReference type="EMBL" id="CAA9575858.1"/>
    </source>
</evidence>
<gene>
    <name evidence="1" type="ORF">AVDCRST_MAG87-2864</name>
</gene>
<reference evidence="1" key="1">
    <citation type="submission" date="2020-02" db="EMBL/GenBank/DDBJ databases">
        <authorList>
            <person name="Meier V. D."/>
        </authorList>
    </citation>
    <scope>NUCLEOTIDE SEQUENCE</scope>
    <source>
        <strain evidence="1">AVDCRST_MAG87</strain>
    </source>
</reference>
<dbReference type="EMBL" id="CADCWJ010000630">
    <property type="protein sequence ID" value="CAA9575858.1"/>
    <property type="molecule type" value="Genomic_DNA"/>
</dbReference>
<accession>A0A6J4VDL1</accession>
<proteinExistence type="predicted"/>
<organism evidence="1">
    <name type="scientific">uncultured Thermomicrobiales bacterium</name>
    <dbReference type="NCBI Taxonomy" id="1645740"/>
    <lineage>
        <taxon>Bacteria</taxon>
        <taxon>Pseudomonadati</taxon>
        <taxon>Thermomicrobiota</taxon>
        <taxon>Thermomicrobia</taxon>
        <taxon>Thermomicrobiales</taxon>
        <taxon>environmental samples</taxon>
    </lineage>
</organism>
<protein>
    <submittedName>
        <fullName evidence="1">Uncharacterized protein</fullName>
    </submittedName>
</protein>